<protein>
    <submittedName>
        <fullName evidence="1">Uncharacterized protein</fullName>
    </submittedName>
</protein>
<gene>
    <name evidence="1" type="ORF">B3C1_11097</name>
</gene>
<dbReference type="STRING" id="745411.B3C1_11097"/>
<reference evidence="1 2" key="1">
    <citation type="journal article" date="2012" name="J. Bacteriol.">
        <title>Genome Sequence of Gallaecimonas xiamenensis Type Strain 3-C-1.</title>
        <authorList>
            <person name="Lai Q."/>
            <person name="Wang L."/>
            <person name="Wang W."/>
            <person name="Shao Z."/>
        </authorList>
    </citation>
    <scope>NUCLEOTIDE SEQUENCE [LARGE SCALE GENOMIC DNA]</scope>
    <source>
        <strain evidence="1 2">3-C-1</strain>
    </source>
</reference>
<evidence type="ECO:0000313" key="2">
    <source>
        <dbReference type="Proteomes" id="UP000006755"/>
    </source>
</evidence>
<proteinExistence type="predicted"/>
<dbReference type="Proteomes" id="UP000006755">
    <property type="component" value="Unassembled WGS sequence"/>
</dbReference>
<dbReference type="RefSeq" id="WP_008484882.1">
    <property type="nucleotide sequence ID" value="NZ_AMRI01000014.1"/>
</dbReference>
<keyword evidence="2" id="KW-1185">Reference proteome</keyword>
<organism evidence="1 2">
    <name type="scientific">Gallaecimonas xiamenensis 3-C-1</name>
    <dbReference type="NCBI Taxonomy" id="745411"/>
    <lineage>
        <taxon>Bacteria</taxon>
        <taxon>Pseudomonadati</taxon>
        <taxon>Pseudomonadota</taxon>
        <taxon>Gammaproteobacteria</taxon>
        <taxon>Enterobacterales</taxon>
        <taxon>Gallaecimonadaceae</taxon>
        <taxon>Gallaecimonas</taxon>
    </lineage>
</organism>
<name>K2JPG8_9GAMM</name>
<evidence type="ECO:0000313" key="1">
    <source>
        <dbReference type="EMBL" id="EKE72374.1"/>
    </source>
</evidence>
<sequence length="116" mass="13208">MIDTSSQYQQERLGAFLQAQIPALLSLAESVLAFESDTAQVDARVWDLLESWQQLGPAQGPATELEQAFWDLLGLMHRHQPYQLRGHRVLRQHLEASIRFLKGQAEYRPDGIAVRP</sequence>
<dbReference type="AlphaFoldDB" id="K2JPG8"/>
<dbReference type="EMBL" id="AMRI01000014">
    <property type="protein sequence ID" value="EKE72374.1"/>
    <property type="molecule type" value="Genomic_DNA"/>
</dbReference>
<dbReference type="OrthoDB" id="7067257at2"/>
<comment type="caution">
    <text evidence="1">The sequence shown here is derived from an EMBL/GenBank/DDBJ whole genome shotgun (WGS) entry which is preliminary data.</text>
</comment>
<accession>K2JPG8</accession>